<proteinExistence type="predicted"/>
<dbReference type="EMBL" id="JAELXS010000003">
    <property type="protein sequence ID" value="MBJ6121547.1"/>
    <property type="molecule type" value="Genomic_DNA"/>
</dbReference>
<accession>A0ABS0XNG6</accession>
<evidence type="ECO:0008006" key="3">
    <source>
        <dbReference type="Google" id="ProtNLM"/>
    </source>
</evidence>
<reference evidence="2" key="1">
    <citation type="submission" date="2020-12" db="EMBL/GenBank/DDBJ databases">
        <title>Hymenobacter sp.</title>
        <authorList>
            <person name="Kim M.K."/>
        </authorList>
    </citation>
    <scope>NUCLEOTIDE SEQUENCE [LARGE SCALE GENOMIC DNA]</scope>
    <source>
        <strain evidence="2">BT553</strain>
    </source>
</reference>
<gene>
    <name evidence="1" type="ORF">JAO74_07060</name>
</gene>
<evidence type="ECO:0000313" key="2">
    <source>
        <dbReference type="Proteomes" id="UP000640426"/>
    </source>
</evidence>
<dbReference type="Proteomes" id="UP000640426">
    <property type="component" value="Unassembled WGS sequence"/>
</dbReference>
<sequence length="142" mass="15331">MANDHDRRSTITDELLLGARQLIAAKRVLAAAMPRGYVHDYAILILYSLYIAAAHDTAMTAPEISAATTGDMLITRRWMSAMESDALVEAVDPAAHPVRWQLTATGIDKATATLMAIARARHICSMEATPPAAATDHYNGRA</sequence>
<name>A0ABS0XNG6_9SPHN</name>
<keyword evidence="2" id="KW-1185">Reference proteome</keyword>
<comment type="caution">
    <text evidence="1">The sequence shown here is derived from an EMBL/GenBank/DDBJ whole genome shotgun (WGS) entry which is preliminary data.</text>
</comment>
<organism evidence="1 2">
    <name type="scientific">Sphingomonas mollis</name>
    <dbReference type="NCBI Taxonomy" id="2795726"/>
    <lineage>
        <taxon>Bacteria</taxon>
        <taxon>Pseudomonadati</taxon>
        <taxon>Pseudomonadota</taxon>
        <taxon>Alphaproteobacteria</taxon>
        <taxon>Sphingomonadales</taxon>
        <taxon>Sphingomonadaceae</taxon>
        <taxon>Sphingomonas</taxon>
    </lineage>
</organism>
<evidence type="ECO:0000313" key="1">
    <source>
        <dbReference type="EMBL" id="MBJ6121547.1"/>
    </source>
</evidence>
<protein>
    <recommendedName>
        <fullName evidence="3">MarR family transcriptional regulator</fullName>
    </recommendedName>
</protein>
<dbReference type="RefSeq" id="WP_199036473.1">
    <property type="nucleotide sequence ID" value="NZ_JAELXS010000003.1"/>
</dbReference>